<reference evidence="1 2" key="1">
    <citation type="journal article" date="2019" name="Int. J. Syst. Evol. Microbiol.">
        <title>Faecalibacillus intestinalis gen. nov., sp. nov. and Faecalibacillus faecis sp. nov., isolated from human faeces.</title>
        <authorList>
            <person name="Seo B."/>
            <person name="Jeon K."/>
            <person name="Baek I."/>
            <person name="Lee Y.M."/>
            <person name="Baek K."/>
            <person name="Ko G."/>
        </authorList>
    </citation>
    <scope>NUCLEOTIDE SEQUENCE [LARGE SCALE GENOMIC DNA]</scope>
    <source>
        <strain evidence="1 2">SNUG30099</strain>
    </source>
</reference>
<dbReference type="RefSeq" id="WP_107030318.1">
    <property type="nucleotide sequence ID" value="NZ_DBGCSN010000277.1"/>
</dbReference>
<dbReference type="Proteomes" id="UP000240974">
    <property type="component" value="Unassembled WGS sequence"/>
</dbReference>
<dbReference type="SUPFAM" id="SSF55486">
    <property type="entry name" value="Metalloproteases ('zincins'), catalytic domain"/>
    <property type="match status" value="1"/>
</dbReference>
<dbReference type="InterPro" id="IPR024079">
    <property type="entry name" value="MetalloPept_cat_dom_sf"/>
</dbReference>
<name>A0A2T3FWK2_9FIRM</name>
<proteinExistence type="predicted"/>
<keyword evidence="2" id="KW-1185">Reference proteome</keyword>
<protein>
    <submittedName>
        <fullName evidence="1">Uncharacterized protein</fullName>
    </submittedName>
</protein>
<dbReference type="AlphaFoldDB" id="A0A2T3FWK2"/>
<dbReference type="PROSITE" id="PS51257">
    <property type="entry name" value="PROKAR_LIPOPROTEIN"/>
    <property type="match status" value="1"/>
</dbReference>
<sequence length="190" mass="22545">MKKILCVLLLFVIGCTPKTTMIEIQKHVYVEKEFKDSWLEMNEFGDSYIKEELQGGYGYSYDDQYLEIFFNSGGKIELYNYSIKKDNLIISGEMIPPATIRLVHPHLENVTSEGVIIHELGHYFDEKYHFSSSKQFIKLYKENKTLFKQKTKKEYFAECFKEYVGNHQEKVKPFQSYMETITKKIRQNNK</sequence>
<comment type="caution">
    <text evidence="1">The sequence shown here is derived from an EMBL/GenBank/DDBJ whole genome shotgun (WGS) entry which is preliminary data.</text>
</comment>
<dbReference type="GO" id="GO:0008237">
    <property type="term" value="F:metallopeptidase activity"/>
    <property type="evidence" value="ECO:0007669"/>
    <property type="project" value="InterPro"/>
</dbReference>
<accession>A0A2T3FWK2</accession>
<evidence type="ECO:0000313" key="1">
    <source>
        <dbReference type="EMBL" id="PST39623.1"/>
    </source>
</evidence>
<gene>
    <name evidence="1" type="ORF">C7U54_10950</name>
</gene>
<dbReference type="EMBL" id="PYLQ01000017">
    <property type="protein sequence ID" value="PST39623.1"/>
    <property type="molecule type" value="Genomic_DNA"/>
</dbReference>
<organism evidence="1 2">
    <name type="scientific">Faecalibacillus intestinalis</name>
    <dbReference type="NCBI Taxonomy" id="1982626"/>
    <lineage>
        <taxon>Bacteria</taxon>
        <taxon>Bacillati</taxon>
        <taxon>Bacillota</taxon>
        <taxon>Erysipelotrichia</taxon>
        <taxon>Erysipelotrichales</taxon>
        <taxon>Coprobacillaceae</taxon>
        <taxon>Faecalibacillus</taxon>
    </lineage>
</organism>
<evidence type="ECO:0000313" key="2">
    <source>
        <dbReference type="Proteomes" id="UP000240974"/>
    </source>
</evidence>
<dbReference type="Gene3D" id="3.40.390.10">
    <property type="entry name" value="Collagenase (Catalytic Domain)"/>
    <property type="match status" value="1"/>
</dbReference>